<evidence type="ECO:0000313" key="2">
    <source>
        <dbReference type="Proteomes" id="UP000784294"/>
    </source>
</evidence>
<protein>
    <submittedName>
        <fullName evidence="1">Uncharacterized protein</fullName>
    </submittedName>
</protein>
<dbReference type="Proteomes" id="UP000784294">
    <property type="component" value="Unassembled WGS sequence"/>
</dbReference>
<dbReference type="EMBL" id="CAAALY010291353">
    <property type="protein sequence ID" value="VEL44179.1"/>
    <property type="molecule type" value="Genomic_DNA"/>
</dbReference>
<dbReference type="AlphaFoldDB" id="A0A448XT28"/>
<proteinExistence type="predicted"/>
<keyword evidence="2" id="KW-1185">Reference proteome</keyword>
<gene>
    <name evidence="1" type="ORF">PXEA_LOCUS37619</name>
</gene>
<evidence type="ECO:0000313" key="1">
    <source>
        <dbReference type="EMBL" id="VEL44179.1"/>
    </source>
</evidence>
<accession>A0A448XT28</accession>
<comment type="caution">
    <text evidence="1">The sequence shown here is derived from an EMBL/GenBank/DDBJ whole genome shotgun (WGS) entry which is preliminary data.</text>
</comment>
<organism evidence="1 2">
    <name type="scientific">Protopolystoma xenopodis</name>
    <dbReference type="NCBI Taxonomy" id="117903"/>
    <lineage>
        <taxon>Eukaryota</taxon>
        <taxon>Metazoa</taxon>
        <taxon>Spiralia</taxon>
        <taxon>Lophotrochozoa</taxon>
        <taxon>Platyhelminthes</taxon>
        <taxon>Monogenea</taxon>
        <taxon>Polyopisthocotylea</taxon>
        <taxon>Polystomatidea</taxon>
        <taxon>Polystomatidae</taxon>
        <taxon>Protopolystoma</taxon>
    </lineage>
</organism>
<reference evidence="1" key="1">
    <citation type="submission" date="2018-11" db="EMBL/GenBank/DDBJ databases">
        <authorList>
            <consortium name="Pathogen Informatics"/>
        </authorList>
    </citation>
    <scope>NUCLEOTIDE SEQUENCE</scope>
</reference>
<name>A0A448XT28_9PLAT</name>
<sequence>MPDESVCPIVSLRVCWTDWLGLRVADTTIWSVSGAGCDVEPVVVEARQSGRSASQPDGRVDVEIDKQLVR</sequence>